<evidence type="ECO:0000259" key="14">
    <source>
        <dbReference type="PROSITE" id="PS51492"/>
    </source>
</evidence>
<dbReference type="GO" id="GO:0016817">
    <property type="term" value="F:hydrolase activity, acting on acid anhydrides"/>
    <property type="evidence" value="ECO:0007669"/>
    <property type="project" value="InterPro"/>
</dbReference>
<dbReference type="CDD" id="cd23245">
    <property type="entry name" value="Betaflexiviridae_RdRp"/>
    <property type="match status" value="1"/>
</dbReference>
<accession>A0A0A7M9C7</accession>
<dbReference type="Pfam" id="PF01443">
    <property type="entry name" value="Viral_helicase1"/>
    <property type="match status" value="1"/>
</dbReference>
<dbReference type="Gene3D" id="2.60.120.590">
    <property type="entry name" value="Alpha-ketoglutarate-dependent dioxygenase AlkB-like"/>
    <property type="match status" value="1"/>
</dbReference>
<dbReference type="InterPro" id="IPR044861">
    <property type="entry name" value="IPNS-like_FE2OG_OXY"/>
</dbReference>
<evidence type="ECO:0000256" key="10">
    <source>
        <dbReference type="ARBA" id="ARBA00042213"/>
    </source>
</evidence>
<reference evidence="17 18" key="1">
    <citation type="journal article" date="2014" name="Virology">
        <title>Development of a virus detection and discovery pipeline using next generation sequencing.</title>
        <authorList>
            <person name="Ho T."/>
            <person name="Tzanetakis I.E."/>
        </authorList>
    </citation>
    <scope>NUCLEOTIDE SEQUENCE [LARGE SCALE GENOMIC DNA]</scope>
    <source>
        <strain evidence="17">EBCVD</strain>
    </source>
</reference>
<feature type="domain" description="RdRp catalytic" evidence="12">
    <location>
        <begin position="1758"/>
        <end position="1865"/>
    </location>
</feature>
<evidence type="ECO:0000256" key="11">
    <source>
        <dbReference type="ARBA" id="ARBA00047984"/>
    </source>
</evidence>
<dbReference type="Pfam" id="PF00978">
    <property type="entry name" value="RdRP_2"/>
    <property type="match status" value="1"/>
</dbReference>
<proteinExistence type="inferred from homology"/>
<dbReference type="InterPro" id="IPR043502">
    <property type="entry name" value="DNA/RNA_pol_sf"/>
</dbReference>
<dbReference type="KEGG" id="vg:26796216"/>
<keyword evidence="5" id="KW-0547">Nucleotide-binding</keyword>
<dbReference type="PROSITE" id="PS51492">
    <property type="entry name" value="PEPTIDASE_C23"/>
    <property type="match status" value="1"/>
</dbReference>
<dbReference type="Pfam" id="PF03171">
    <property type="entry name" value="2OG-FeII_Oxy"/>
    <property type="match status" value="1"/>
</dbReference>
<evidence type="ECO:0000259" key="16">
    <source>
        <dbReference type="PROSITE" id="PS51743"/>
    </source>
</evidence>
<evidence type="ECO:0000259" key="15">
    <source>
        <dbReference type="PROSITE" id="PS51657"/>
    </source>
</evidence>
<dbReference type="Gene3D" id="3.40.50.300">
    <property type="entry name" value="P-loop containing nucleotide triphosphate hydrolases"/>
    <property type="match status" value="1"/>
</dbReference>
<dbReference type="PROSITE" id="PS51471">
    <property type="entry name" value="FE2OG_OXY"/>
    <property type="match status" value="1"/>
</dbReference>
<evidence type="ECO:0000256" key="2">
    <source>
        <dbReference type="ARBA" id="ARBA00022484"/>
    </source>
</evidence>
<dbReference type="GO" id="GO:0006351">
    <property type="term" value="P:DNA-templated transcription"/>
    <property type="evidence" value="ECO:0007669"/>
    <property type="project" value="InterPro"/>
</dbReference>
<dbReference type="GO" id="GO:0003968">
    <property type="term" value="F:RNA-directed RNA polymerase activity"/>
    <property type="evidence" value="ECO:0007669"/>
    <property type="project" value="UniProtKB-KW"/>
</dbReference>
<organism evidence="17 18">
    <name type="scientific">Elderberry carlavirus D</name>
    <dbReference type="NCBI Taxonomy" id="1569055"/>
    <lineage>
        <taxon>Viruses</taxon>
        <taxon>Riboviria</taxon>
        <taxon>Orthornavirae</taxon>
        <taxon>Kitrinoviricota</taxon>
        <taxon>Alsuviricetes</taxon>
        <taxon>Tymovirales</taxon>
        <taxon>Betaflexiviridae</taxon>
        <taxon>Quinvirinae</taxon>
        <taxon>Carlavirus</taxon>
        <taxon>Carlavirus deltasambuci</taxon>
        <taxon>Sambucus virus D</taxon>
    </lineage>
</organism>
<feature type="domain" description="(+)RNA virus helicase C-terminal" evidence="15">
    <location>
        <begin position="1141"/>
        <end position="1469"/>
    </location>
</feature>
<protein>
    <recommendedName>
        <fullName evidence="10">ORF1 protein</fullName>
    </recommendedName>
</protein>
<keyword evidence="6" id="KW-0378">Hydrolase</keyword>
<dbReference type="GO" id="GO:0006396">
    <property type="term" value="P:RNA processing"/>
    <property type="evidence" value="ECO:0007669"/>
    <property type="project" value="InterPro"/>
</dbReference>
<dbReference type="GO" id="GO:0016556">
    <property type="term" value="P:mRNA modification"/>
    <property type="evidence" value="ECO:0007669"/>
    <property type="project" value="InterPro"/>
</dbReference>
<keyword evidence="4" id="KW-0548">Nucleotidyltransferase</keyword>
<keyword evidence="8" id="KW-0067">ATP-binding</keyword>
<evidence type="ECO:0000256" key="1">
    <source>
        <dbReference type="ARBA" id="ARBA00008513"/>
    </source>
</evidence>
<keyword evidence="2" id="KW-0696">RNA-directed RNA polymerase</keyword>
<dbReference type="GO" id="GO:0039694">
    <property type="term" value="P:viral RNA genome replication"/>
    <property type="evidence" value="ECO:0007669"/>
    <property type="project" value="InterPro"/>
</dbReference>
<reference evidence="17 18" key="2">
    <citation type="journal article" date="2016" name="Virus Res.">
        <title>Evidence of sympatric speciation of elderberry carlaviruses.</title>
        <authorList>
            <person name="Ho T."/>
            <person name="Quito-Avila D."/>
            <person name="Keller K.E."/>
            <person name="Postman J.D."/>
            <person name="Martin R.R."/>
            <person name="Tzanetakis I.E."/>
        </authorList>
    </citation>
    <scope>NUCLEOTIDE SEQUENCE [LARGE SCALE GENOMIC DNA]</scope>
    <source>
        <strain evidence="17">EBCVD</strain>
    </source>
</reference>
<keyword evidence="18" id="KW-1185">Reference proteome</keyword>
<name>A0A0A7M9C7_9VIRU</name>
<dbReference type="InterPro" id="IPR002588">
    <property type="entry name" value="Alphavirus-like_MT_dom"/>
</dbReference>
<dbReference type="InterPro" id="IPR008041">
    <property type="entry name" value="Peptidase_C23"/>
</dbReference>
<evidence type="ECO:0000259" key="12">
    <source>
        <dbReference type="PROSITE" id="PS50507"/>
    </source>
</evidence>
<dbReference type="Pfam" id="PF01660">
    <property type="entry name" value="Vmethyltransf"/>
    <property type="match status" value="1"/>
</dbReference>
<dbReference type="GO" id="GO:0008174">
    <property type="term" value="F:mRNA methyltransferase activity"/>
    <property type="evidence" value="ECO:0007669"/>
    <property type="project" value="UniProtKB-UniRule"/>
</dbReference>
<dbReference type="PROSITE" id="PS51743">
    <property type="entry name" value="ALPHAVIRUS_MT"/>
    <property type="match status" value="1"/>
</dbReference>
<dbReference type="GeneID" id="26796216"/>
<evidence type="ECO:0000256" key="6">
    <source>
        <dbReference type="ARBA" id="ARBA00022801"/>
    </source>
</evidence>
<dbReference type="SUPFAM" id="SSF51197">
    <property type="entry name" value="Clavaminate synthase-like"/>
    <property type="match status" value="1"/>
</dbReference>
<dbReference type="PROSITE" id="PS51657">
    <property type="entry name" value="PSRV_HELICASE"/>
    <property type="match status" value="1"/>
</dbReference>
<dbReference type="RefSeq" id="YP_009224946.1">
    <property type="nucleotide sequence ID" value="NC_029088.1"/>
</dbReference>
<dbReference type="GO" id="GO:0005524">
    <property type="term" value="F:ATP binding"/>
    <property type="evidence" value="ECO:0007669"/>
    <property type="project" value="UniProtKB-KW"/>
</dbReference>
<comment type="similarity">
    <text evidence="1">Belongs to the potexviruses/carlaviruses RNA replication protein family.</text>
</comment>
<dbReference type="InterPro" id="IPR037151">
    <property type="entry name" value="AlkB-like_sf"/>
</dbReference>
<evidence type="ECO:0000256" key="9">
    <source>
        <dbReference type="ARBA" id="ARBA00022953"/>
    </source>
</evidence>
<dbReference type="InterPro" id="IPR027351">
    <property type="entry name" value="(+)RNA_virus_helicase_core_dom"/>
</dbReference>
<sequence>MALTYRSPIEEILASFTSVEQSSISAHAVNGLRKVEQDNYELFNFALSAKAKEKLSRSGIYLSPFSAMPHSHPVCKTLENYMLYKVLPSYIDNTFFFVGIKNSKLEYLKSRDSNLGLLKSINRFVTSKDKLRYGSDFVKYDGTRASHPKYMSECEPTTLSGLLPPVIQNKARNLFFHDELHYWSSDDLINFLSVVRPQTVLATLVYPPELLVGSKCSLNRWCYEYEVEDDELRFFPDGVRSEGYSQPKSGGYLLRTSKIKLDDGEVYCVDLLHSKFAHHLVAITRGNANVTRTRHFGNFEAVSTTGLRKHCKNVGDTFPICASLVSKIYRYLRTLQKPDIQSAMAKLSQIQPEPTGFEIKFVQEFSKFVIECANHKSILNPEFINGLKIKGYNLLPNLLIRNLKVIKEQSLDEFVSGLGDFTFKVTLVELRRGFNVKIDLLDFLDALEESITWRSASSDPVGAVLCSARIPREYRYIQGSVGRDTVHSLLTHSSPFTKQFAAFAFSSMRANRYSTVNVEEVRAALLTVVPMTDLVRGGIIAIALRGGLGGAINRCNIEAARTLKFLYYHSPRLWFTIEARLRFNVAYLADEPVQTAARKNWACVVADMQAFTARPDALLVRGELSRVRVTPWVGCSEERAAEPGFTCPEPSLCSAQLEVDPSDPKGKCVAAEPDQEEDLLKLSCSCGLGFPQGALLRAVACHLPMPDQLKGRRAGWYTKTGQPYTYTGASHRCLGWDPSLDAVLQAVPLPVDAYDCVLIQEYSEGGSIPLHADDEEIFDQRFPILTVCLKGRCLFEIRGSGNGSASCGGVCVFDEGRYLLMPEGFQQSHKHGISVCSAGRISLTFRTLKKKGLPELEEGAQSVDSLDVMGQDELLEEYDISGVTKRTYNGEMSRNFRRVFSSGRGDGAIECAGFALQVEPEFFVKCFKERASGTMPEPTLPAWEQAIFELSMWQNVKIVVNNVDSMLTEVYNREKFDWCLYLCKEENQWHYLLPKNGCVISAIAKSLERDERDVIKVLSSRGNEGLLAELCEGEGLSADNLEGALRCFNIRGIIEWDGELHTLNQAGRDERCFEIKDNHMLSVEKISTLGFKVASRNGPTIYPKSALAVLENAGSVINYEGAVNRANLLAECLLDGATGAISSSLFNEAQDLGKYVGMVNVLQRVVFIMGTFGAGKSTLFKSFLSKCPGKCVTFVSPRRSLAEEIKQDVQELWSGSKNAKEASDAAKNIHVYTFEVFLHRAPKLKKGQVVVIDEVQLYPPGFLDLLAHMGDGKELKLFAAGDPCQSDYDSSKDRGRFLGFESDVLRALNGCSYKYNVMSRRFRNSNLLGRLPCRMSETSTGPEEEYVMCSNFDELDGLSSEFRRVFLVSSFEEKRIVRARYPECKNCLTFGEATGRNFEYGTVIITTSAAYVSERRWLTALSRFSMNLCFLNLLEISFEQLLFVYGDRSLGRFLKGSASSKDLLALLPGNASFTNGFGAKIGKEMGEKELKLAGDPWLKTQIFLGQSEDSVEPEVCQPFMQEVYFKTHLPRYDAEPIRAEWLHRMLSKEIREKRVRGLVTEQFPDEHSKNRGERLTNAAERYEAIYPRHRNSDTATFLLTVRKRLRFSSPAVECAKLIEAQPFGEGMLQLFLKHVPLKPKHNPEFMCAALKAFEDKKCSKSAATIENHSGRSCRDWLADVGLIFMKSQHCTKYEKRFIEAKAGQSIVCFQHSILCRFAPYMRYIELKLMEVLPKNFYVHSGKGLEELNDWVIGGGFNGVCTESDYEAFDASQDQYIMAFELKLMEYLGLPRDLIADYKYIKTHLGSKLGNFAIMRFSGEASTFLFNTMANMLFTFMRYDINGSEHICFAGDDMCASKRLRVSNEYEDFLCKLKLKAKVDFTRTPTFCGWNLTPFGIFKKPQLVYERMCVARETNNLAQCIDNYAIEVSFAYKLGEQAVNRMSEIELNNHYQCVRTIIQNKHLMKSSIVDVFRNQDVWLAE</sequence>
<keyword evidence="3" id="KW-0808">Transferase</keyword>
<evidence type="ECO:0000256" key="7">
    <source>
        <dbReference type="ARBA" id="ARBA00022806"/>
    </source>
</evidence>
<dbReference type="SUPFAM" id="SSF52540">
    <property type="entry name" value="P-loop containing nucleoside triphosphate hydrolases"/>
    <property type="match status" value="1"/>
</dbReference>
<evidence type="ECO:0000313" key="17">
    <source>
        <dbReference type="EMBL" id="AIZ76631.1"/>
    </source>
</evidence>
<dbReference type="InterPro" id="IPR001788">
    <property type="entry name" value="RNA-dep_RNA_pol_alsuvir"/>
</dbReference>
<evidence type="ECO:0000256" key="5">
    <source>
        <dbReference type="ARBA" id="ARBA00022741"/>
    </source>
</evidence>
<keyword evidence="7" id="KW-0347">Helicase</keyword>
<feature type="domain" description="Fe2OG dioxygenase" evidence="13">
    <location>
        <begin position="752"/>
        <end position="849"/>
    </location>
</feature>
<keyword evidence="9" id="KW-0693">Viral RNA replication</keyword>
<feature type="domain" description="Alphavirus-like MT" evidence="16">
    <location>
        <begin position="63"/>
        <end position="253"/>
    </location>
</feature>
<dbReference type="InterPro" id="IPR027417">
    <property type="entry name" value="P-loop_NTPase"/>
</dbReference>
<evidence type="ECO:0000259" key="13">
    <source>
        <dbReference type="PROSITE" id="PS51471"/>
    </source>
</evidence>
<feature type="domain" description="Peptidase C23" evidence="14">
    <location>
        <begin position="994"/>
        <end position="1084"/>
    </location>
</feature>
<dbReference type="Proteomes" id="UP000201549">
    <property type="component" value="Segment"/>
</dbReference>
<dbReference type="InterPro" id="IPR007094">
    <property type="entry name" value="RNA-dir_pol_PSvirus"/>
</dbReference>
<dbReference type="EMBL" id="KJ572563">
    <property type="protein sequence ID" value="AIZ76631.1"/>
    <property type="molecule type" value="Genomic_RNA"/>
</dbReference>
<dbReference type="InterPro" id="IPR005123">
    <property type="entry name" value="Oxoglu/Fe-dep_dioxygenase_dom"/>
</dbReference>
<dbReference type="PROSITE" id="PS50507">
    <property type="entry name" value="RDRP_SSRNA_POS"/>
    <property type="match status" value="1"/>
</dbReference>
<evidence type="ECO:0000256" key="8">
    <source>
        <dbReference type="ARBA" id="ARBA00022840"/>
    </source>
</evidence>
<evidence type="ECO:0000313" key="18">
    <source>
        <dbReference type="Proteomes" id="UP000201549"/>
    </source>
</evidence>
<comment type="catalytic activity">
    <reaction evidence="11">
        <text>ATP + H2O = ADP + phosphate + H(+)</text>
        <dbReference type="Rhea" id="RHEA:13065"/>
        <dbReference type="ChEBI" id="CHEBI:15377"/>
        <dbReference type="ChEBI" id="CHEBI:15378"/>
        <dbReference type="ChEBI" id="CHEBI:30616"/>
        <dbReference type="ChEBI" id="CHEBI:43474"/>
        <dbReference type="ChEBI" id="CHEBI:456216"/>
        <dbReference type="EC" id="3.6.4.13"/>
    </reaction>
</comment>
<evidence type="ECO:0000256" key="4">
    <source>
        <dbReference type="ARBA" id="ARBA00022695"/>
    </source>
</evidence>
<dbReference type="Pfam" id="PF05379">
    <property type="entry name" value="Peptidase_C23"/>
    <property type="match status" value="1"/>
</dbReference>
<dbReference type="GO" id="GO:0003723">
    <property type="term" value="F:RNA binding"/>
    <property type="evidence" value="ECO:0007669"/>
    <property type="project" value="InterPro"/>
</dbReference>
<dbReference type="SUPFAM" id="SSF56672">
    <property type="entry name" value="DNA/RNA polymerases"/>
    <property type="match status" value="1"/>
</dbReference>
<dbReference type="GO" id="GO:0003724">
    <property type="term" value="F:RNA helicase activity"/>
    <property type="evidence" value="ECO:0007669"/>
    <property type="project" value="UniProtKB-EC"/>
</dbReference>
<evidence type="ECO:0000256" key="3">
    <source>
        <dbReference type="ARBA" id="ARBA00022679"/>
    </source>
</evidence>